<dbReference type="EMBL" id="QMEU01000041">
    <property type="protein sequence ID" value="RAU94261.1"/>
    <property type="molecule type" value="Genomic_DNA"/>
</dbReference>
<sequence length="97" mass="10202">DAAEEEAVALPQDEATKTRRHRVKVTELGRGYEYMDLEPSTASDRPAPAMGFAGTIATRAATGPAGLNALAVGEPDDRPRMPLLPGTWGSDPTASKP</sequence>
<feature type="domain" description="PPE-PPW subfamily C-terminal" evidence="2">
    <location>
        <begin position="41"/>
        <end position="88"/>
    </location>
</feature>
<protein>
    <recommendedName>
        <fullName evidence="2">PPE-PPW subfamily C-terminal domain-containing protein</fullName>
    </recommendedName>
</protein>
<evidence type="ECO:0000313" key="4">
    <source>
        <dbReference type="Proteomes" id="UP000250347"/>
    </source>
</evidence>
<evidence type="ECO:0000256" key="1">
    <source>
        <dbReference type="SAM" id="MobiDB-lite"/>
    </source>
</evidence>
<dbReference type="Proteomes" id="UP000250347">
    <property type="component" value="Unassembled WGS sequence"/>
</dbReference>
<name>A0A329KK14_9MYCO</name>
<dbReference type="InterPro" id="IPR043641">
    <property type="entry name" value="PPE-PPW_C"/>
</dbReference>
<reference evidence="3 4" key="1">
    <citation type="submission" date="2018-06" db="EMBL/GenBank/DDBJ databases">
        <title>NTM in soil in Japan.</title>
        <authorList>
            <person name="Ohya K."/>
        </authorList>
    </citation>
    <scope>NUCLEOTIDE SEQUENCE [LARGE SCALE GENOMIC DNA]</scope>
    <source>
        <strain evidence="3 4">GF76</strain>
    </source>
</reference>
<feature type="region of interest" description="Disordered" evidence="1">
    <location>
        <begin position="1"/>
        <end position="20"/>
    </location>
</feature>
<feature type="region of interest" description="Disordered" evidence="1">
    <location>
        <begin position="72"/>
        <end position="97"/>
    </location>
</feature>
<accession>A0A329KK14</accession>
<dbReference type="AlphaFoldDB" id="A0A329KK14"/>
<feature type="non-terminal residue" evidence="3">
    <location>
        <position position="1"/>
    </location>
</feature>
<dbReference type="Pfam" id="PF18878">
    <property type="entry name" value="PPE-PPW"/>
    <property type="match status" value="1"/>
</dbReference>
<evidence type="ECO:0000313" key="3">
    <source>
        <dbReference type="EMBL" id="RAU94261.1"/>
    </source>
</evidence>
<comment type="caution">
    <text evidence="3">The sequence shown here is derived from an EMBL/GenBank/DDBJ whole genome shotgun (WGS) entry which is preliminary data.</text>
</comment>
<evidence type="ECO:0000259" key="2">
    <source>
        <dbReference type="Pfam" id="PF18878"/>
    </source>
</evidence>
<proteinExistence type="predicted"/>
<gene>
    <name evidence="3" type="ORF">DQP58_14785</name>
</gene>
<organism evidence="3 4">
    <name type="scientific">Mycobacterium colombiense</name>
    <dbReference type="NCBI Taxonomy" id="339268"/>
    <lineage>
        <taxon>Bacteria</taxon>
        <taxon>Bacillati</taxon>
        <taxon>Actinomycetota</taxon>
        <taxon>Actinomycetes</taxon>
        <taxon>Mycobacteriales</taxon>
        <taxon>Mycobacteriaceae</taxon>
        <taxon>Mycobacterium</taxon>
        <taxon>Mycobacterium avium complex (MAC)</taxon>
    </lineage>
</organism>